<organism evidence="1 2">
    <name type="scientific">Araneus ventricosus</name>
    <name type="common">Orbweaver spider</name>
    <name type="synonym">Epeira ventricosa</name>
    <dbReference type="NCBI Taxonomy" id="182803"/>
    <lineage>
        <taxon>Eukaryota</taxon>
        <taxon>Metazoa</taxon>
        <taxon>Ecdysozoa</taxon>
        <taxon>Arthropoda</taxon>
        <taxon>Chelicerata</taxon>
        <taxon>Arachnida</taxon>
        <taxon>Araneae</taxon>
        <taxon>Araneomorphae</taxon>
        <taxon>Entelegynae</taxon>
        <taxon>Araneoidea</taxon>
        <taxon>Araneidae</taxon>
        <taxon>Araneus</taxon>
    </lineage>
</organism>
<sequence>MFHTGQPSITLNRPISFTTHRRKVKFHLFTPSNLMSHTSSEVTLNSVEEFHTFDARLETKFMIHGFMSDLDFDDVRFGVPDNLICLSIIQFINYSLKTKQIYET</sequence>
<dbReference type="Gene3D" id="3.40.50.1820">
    <property type="entry name" value="alpha/beta hydrolase"/>
    <property type="match status" value="1"/>
</dbReference>
<dbReference type="AlphaFoldDB" id="A0A4Y2R114"/>
<keyword evidence="2" id="KW-1185">Reference proteome</keyword>
<comment type="caution">
    <text evidence="1">The sequence shown here is derived from an EMBL/GenBank/DDBJ whole genome shotgun (WGS) entry which is preliminary data.</text>
</comment>
<evidence type="ECO:0000313" key="2">
    <source>
        <dbReference type="Proteomes" id="UP000499080"/>
    </source>
</evidence>
<dbReference type="EMBL" id="BGPR01141762">
    <property type="protein sequence ID" value="GBN69089.1"/>
    <property type="molecule type" value="Genomic_DNA"/>
</dbReference>
<gene>
    <name evidence="1" type="ORF">AVEN_267039_1</name>
</gene>
<dbReference type="Proteomes" id="UP000499080">
    <property type="component" value="Unassembled WGS sequence"/>
</dbReference>
<accession>A0A4Y2R114</accession>
<reference evidence="1 2" key="1">
    <citation type="journal article" date="2019" name="Sci. Rep.">
        <title>Orb-weaving spider Araneus ventricosus genome elucidates the spidroin gene catalogue.</title>
        <authorList>
            <person name="Kono N."/>
            <person name="Nakamura H."/>
            <person name="Ohtoshi R."/>
            <person name="Moran D.A.P."/>
            <person name="Shinohara A."/>
            <person name="Yoshida Y."/>
            <person name="Fujiwara M."/>
            <person name="Mori M."/>
            <person name="Tomita M."/>
            <person name="Arakawa K."/>
        </authorList>
    </citation>
    <scope>NUCLEOTIDE SEQUENCE [LARGE SCALE GENOMIC DNA]</scope>
</reference>
<evidence type="ECO:0000313" key="1">
    <source>
        <dbReference type="EMBL" id="GBN69089.1"/>
    </source>
</evidence>
<name>A0A4Y2R114_ARAVE</name>
<proteinExistence type="predicted"/>
<protein>
    <submittedName>
        <fullName evidence="1">Uncharacterized protein</fullName>
    </submittedName>
</protein>
<dbReference type="InterPro" id="IPR029058">
    <property type="entry name" value="AB_hydrolase_fold"/>
</dbReference>